<protein>
    <recommendedName>
        <fullName evidence="1">Polysaccharide pyruvyl transferase domain-containing protein</fullName>
    </recommendedName>
</protein>
<proteinExistence type="predicted"/>
<evidence type="ECO:0000313" key="3">
    <source>
        <dbReference type="Proteomes" id="UP000177614"/>
    </source>
</evidence>
<sequence>MRFCLFGSYGQKNLGDEAIADGVVKMLRLIFPDSKITLFTHEVIESNKLHTQFDDIRPMIASGLRSFFKQRKDGNWEKNKDSIKNSDWLIIGGGGIFHDKEIDQKGPNPLFIWWLRTLFFKKLQKRIIIWSVGIGPLEKSLSKFFLKGILKRADIITVRDQASFNLIRPLINKKIHIIPDPVWGLFEPTRNISSKKVLGINIRESHRLPSAELLPKLTHTIQQISQNEAFQEIWLIPFALGNPDDRDLMNTILPKLQQQFSIPISIQEPDSPAEAFALVNRCSHFIAMRFHSYIFGVSADVPCTLLSYSSKTDEITRFSKKEFLEQQGETQTLLQKLINTDL</sequence>
<evidence type="ECO:0000259" key="1">
    <source>
        <dbReference type="Pfam" id="PF04230"/>
    </source>
</evidence>
<dbReference type="STRING" id="1817814.A2V81_03825"/>
<evidence type="ECO:0000313" key="2">
    <source>
        <dbReference type="EMBL" id="OGC81974.1"/>
    </source>
</evidence>
<comment type="caution">
    <text evidence="2">The sequence shown here is derived from an EMBL/GenBank/DDBJ whole genome shotgun (WGS) entry which is preliminary data.</text>
</comment>
<dbReference type="AlphaFoldDB" id="A0A1F4XK50"/>
<dbReference type="InterPro" id="IPR007345">
    <property type="entry name" value="Polysacch_pyruvyl_Trfase"/>
</dbReference>
<dbReference type="PANTHER" id="PTHR36836">
    <property type="entry name" value="COLANIC ACID BIOSYNTHESIS PROTEIN WCAK"/>
    <property type="match status" value="1"/>
</dbReference>
<dbReference type="EMBL" id="MEWR01000014">
    <property type="protein sequence ID" value="OGC81974.1"/>
    <property type="molecule type" value="Genomic_DNA"/>
</dbReference>
<name>A0A1F4XK50_9BACT</name>
<dbReference type="Pfam" id="PF04230">
    <property type="entry name" value="PS_pyruv_trans"/>
    <property type="match status" value="1"/>
</dbReference>
<dbReference type="Proteomes" id="UP000177614">
    <property type="component" value="Unassembled WGS sequence"/>
</dbReference>
<dbReference type="PANTHER" id="PTHR36836:SF1">
    <property type="entry name" value="COLANIC ACID BIOSYNTHESIS PROTEIN WCAK"/>
    <property type="match status" value="1"/>
</dbReference>
<gene>
    <name evidence="2" type="ORF">A2V81_03825</name>
</gene>
<organism evidence="2 3">
    <name type="scientific">Candidatus Abawacabacteria bacterium RBG_16_42_10</name>
    <dbReference type="NCBI Taxonomy" id="1817814"/>
    <lineage>
        <taxon>Bacteria</taxon>
        <taxon>Candidatus Abawacaibacteriota</taxon>
    </lineage>
</organism>
<accession>A0A1F4XK50</accession>
<reference evidence="2 3" key="1">
    <citation type="journal article" date="2016" name="Nat. Commun.">
        <title>Thousands of microbial genomes shed light on interconnected biogeochemical processes in an aquifer system.</title>
        <authorList>
            <person name="Anantharaman K."/>
            <person name="Brown C.T."/>
            <person name="Hug L.A."/>
            <person name="Sharon I."/>
            <person name="Castelle C.J."/>
            <person name="Probst A.J."/>
            <person name="Thomas B.C."/>
            <person name="Singh A."/>
            <person name="Wilkins M.J."/>
            <person name="Karaoz U."/>
            <person name="Brodie E.L."/>
            <person name="Williams K.H."/>
            <person name="Hubbard S.S."/>
            <person name="Banfield J.F."/>
        </authorList>
    </citation>
    <scope>NUCLEOTIDE SEQUENCE [LARGE SCALE GENOMIC DNA]</scope>
</reference>
<feature type="domain" description="Polysaccharide pyruvyl transferase" evidence="1">
    <location>
        <begin position="13"/>
        <end position="310"/>
    </location>
</feature>